<name>D6Z6A1_DESAT</name>
<dbReference type="InterPro" id="IPR001387">
    <property type="entry name" value="Cro/C1-type_HTH"/>
</dbReference>
<dbReference type="HOGENOM" id="CLU_140230_5_2_7"/>
<protein>
    <submittedName>
        <fullName evidence="3">Plasmid maintenance system antidote protein, XRE family</fullName>
    </submittedName>
</protein>
<dbReference type="RefSeq" id="WP_013164380.1">
    <property type="nucleotide sequence ID" value="NC_014216.1"/>
</dbReference>
<evidence type="ECO:0000259" key="2">
    <source>
        <dbReference type="PROSITE" id="PS50943"/>
    </source>
</evidence>
<proteinExistence type="predicted"/>
<dbReference type="GO" id="GO:0003677">
    <property type="term" value="F:DNA binding"/>
    <property type="evidence" value="ECO:0007669"/>
    <property type="project" value="UniProtKB-KW"/>
</dbReference>
<dbReference type="FunCoup" id="D6Z6A1">
    <property type="interactions" value="25"/>
</dbReference>
<gene>
    <name evidence="3" type="ordered locus">DaAHT2_2201</name>
</gene>
<dbReference type="CDD" id="cd00093">
    <property type="entry name" value="HTH_XRE"/>
    <property type="match status" value="1"/>
</dbReference>
<dbReference type="OrthoDB" id="9798100at2"/>
<dbReference type="SMART" id="SM00530">
    <property type="entry name" value="HTH_XRE"/>
    <property type="match status" value="1"/>
</dbReference>
<dbReference type="AlphaFoldDB" id="D6Z6A1"/>
<dbReference type="EMBL" id="CP001940">
    <property type="protein sequence ID" value="ADH86866.1"/>
    <property type="molecule type" value="Genomic_DNA"/>
</dbReference>
<keyword evidence="4" id="KW-1185">Reference proteome</keyword>
<organism evidence="3 4">
    <name type="scientific">Desulfurivibrio alkaliphilus (strain DSM 19089 / UNIQEM U267 / AHT2)</name>
    <dbReference type="NCBI Taxonomy" id="589865"/>
    <lineage>
        <taxon>Bacteria</taxon>
        <taxon>Pseudomonadati</taxon>
        <taxon>Thermodesulfobacteriota</taxon>
        <taxon>Desulfobulbia</taxon>
        <taxon>Desulfobulbales</taxon>
        <taxon>Desulfobulbaceae</taxon>
        <taxon>Desulfurivibrio</taxon>
    </lineage>
</organism>
<dbReference type="STRING" id="589865.DaAHT2_2201"/>
<dbReference type="InParanoid" id="D6Z6A1"/>
<dbReference type="KEGG" id="dak:DaAHT2_2201"/>
<keyword evidence="1" id="KW-0238">DNA-binding</keyword>
<dbReference type="InterPro" id="IPR010982">
    <property type="entry name" value="Lambda_DNA-bd_dom_sf"/>
</dbReference>
<reference evidence="4" key="1">
    <citation type="submission" date="2010-02" db="EMBL/GenBank/DDBJ databases">
        <title>Complete sequence of Desulfurivibrio alkaliphilus AHT2.</title>
        <authorList>
            <consortium name="US DOE Joint Genome Institute"/>
            <person name="Pitluck S."/>
            <person name="Chertkov O."/>
            <person name="Detter J.C."/>
            <person name="Han C."/>
            <person name="Tapia R."/>
            <person name="Larimer F."/>
            <person name="Land M."/>
            <person name="Hauser L."/>
            <person name="Kyrpides N."/>
            <person name="Mikhailova N."/>
            <person name="Sorokin D.Y."/>
            <person name="Muyzer G."/>
            <person name="Woyke T."/>
        </authorList>
    </citation>
    <scope>NUCLEOTIDE SEQUENCE [LARGE SCALE GENOMIC DNA]</scope>
    <source>
        <strain evidence="4">DSM 19089 / UNIQEM U267 / AHT2</strain>
    </source>
</reference>
<accession>D6Z6A1</accession>
<sequence>MERLPNIHPGEVLREEFLKPLGISQYRLAKAIGVSPMRISEICAGKRSVTADSAIRLARALGTTPGFWLGLQADYDTEEAINAAGNTLDAISRLAA</sequence>
<dbReference type="Pfam" id="PF01381">
    <property type="entry name" value="HTH_3"/>
    <property type="match status" value="1"/>
</dbReference>
<dbReference type="PANTHER" id="PTHR36924">
    <property type="entry name" value="ANTITOXIN HIGA-1"/>
    <property type="match status" value="1"/>
</dbReference>
<evidence type="ECO:0000256" key="1">
    <source>
        <dbReference type="ARBA" id="ARBA00023125"/>
    </source>
</evidence>
<dbReference type="NCBIfam" id="TIGR02607">
    <property type="entry name" value="antidote_HigA"/>
    <property type="match status" value="1"/>
</dbReference>
<dbReference type="PROSITE" id="PS50943">
    <property type="entry name" value="HTH_CROC1"/>
    <property type="match status" value="1"/>
</dbReference>
<feature type="domain" description="HTH cro/C1-type" evidence="2">
    <location>
        <begin position="13"/>
        <end position="68"/>
    </location>
</feature>
<evidence type="ECO:0000313" key="4">
    <source>
        <dbReference type="Proteomes" id="UP000001508"/>
    </source>
</evidence>
<dbReference type="Gene3D" id="1.10.260.40">
    <property type="entry name" value="lambda repressor-like DNA-binding domains"/>
    <property type="match status" value="1"/>
</dbReference>
<dbReference type="SUPFAM" id="SSF47413">
    <property type="entry name" value="lambda repressor-like DNA-binding domains"/>
    <property type="match status" value="1"/>
</dbReference>
<evidence type="ECO:0000313" key="3">
    <source>
        <dbReference type="EMBL" id="ADH86866.1"/>
    </source>
</evidence>
<dbReference type="InterPro" id="IPR013430">
    <property type="entry name" value="Toxin_antidote_HigA"/>
</dbReference>
<dbReference type="eggNOG" id="COG3093">
    <property type="taxonomic scope" value="Bacteria"/>
</dbReference>
<dbReference type="PANTHER" id="PTHR36924:SF1">
    <property type="entry name" value="ANTITOXIN HIGA-1"/>
    <property type="match status" value="1"/>
</dbReference>
<dbReference type="Proteomes" id="UP000001508">
    <property type="component" value="Chromosome"/>
</dbReference>